<proteinExistence type="predicted"/>
<feature type="compositionally biased region" description="Low complexity" evidence="1">
    <location>
        <begin position="231"/>
        <end position="245"/>
    </location>
</feature>
<accession>A0A3P8LIK8</accession>
<reference evidence="2" key="2">
    <citation type="submission" date="2022-07" db="EMBL/GenBank/DDBJ databases">
        <title>Complete genome of Mycoplasma caviae type strain G122.</title>
        <authorList>
            <person name="Spergser J."/>
        </authorList>
    </citation>
    <scope>NUCLEOTIDE SEQUENCE</scope>
    <source>
        <strain evidence="2">G122</strain>
    </source>
</reference>
<evidence type="ECO:0000313" key="3">
    <source>
        <dbReference type="EMBL" id="VDR42332.1"/>
    </source>
</evidence>
<name>A0A3P8LIK8_9BACT</name>
<reference evidence="3 4" key="1">
    <citation type="submission" date="2018-12" db="EMBL/GenBank/DDBJ databases">
        <authorList>
            <consortium name="Pathogen Informatics"/>
        </authorList>
    </citation>
    <scope>NUCLEOTIDE SEQUENCE [LARGE SCALE GENOMIC DNA]</scope>
    <source>
        <strain evidence="3 4">NCTC10126</strain>
    </source>
</reference>
<sequence>MKIFKDEKLIKEKLEYYKSKVDLKTLEKIANLSANNKIRENYVNKVTNIFKYLDDLGNNKGDFDRSKIEIDLTNVAIDVIELTYIGVIEHLPTIKPEDIDGIETFVTNLPKLGNYKEDDKALKKILSSMEAIDVMNDAGIYEKGYFYEVVDEDLKENGLQSQFKYILTDIMTKPFNTEYIQVNDIHNEIKEMKPKEFINFFNDYDLYDFFSQNEKLDMKQVGNEEDEEESLVSSVEFSETSSQRM</sequence>
<dbReference type="EMBL" id="UZVY01000001">
    <property type="protein sequence ID" value="VDR42332.1"/>
    <property type="molecule type" value="Genomic_DNA"/>
</dbReference>
<dbReference type="EMBL" id="CP101806">
    <property type="protein sequence ID" value="UUD34815.1"/>
    <property type="molecule type" value="Genomic_DNA"/>
</dbReference>
<dbReference type="Proteomes" id="UP001058569">
    <property type="component" value="Chromosome"/>
</dbReference>
<dbReference type="Proteomes" id="UP000280036">
    <property type="component" value="Unassembled WGS sequence"/>
</dbReference>
<protein>
    <submittedName>
        <fullName evidence="3">Uncharacterized protein</fullName>
    </submittedName>
</protein>
<dbReference type="AlphaFoldDB" id="A0A3P8LIK8"/>
<keyword evidence="5" id="KW-1185">Reference proteome</keyword>
<gene>
    <name evidence="3" type="ORF">NCTC10126_00852</name>
    <name evidence="2" type="ORF">NPA07_03260</name>
</gene>
<evidence type="ECO:0000256" key="1">
    <source>
        <dbReference type="SAM" id="MobiDB-lite"/>
    </source>
</evidence>
<organism evidence="3 4">
    <name type="scientific">Mycoplasmopsis caviae</name>
    <dbReference type="NCBI Taxonomy" id="55603"/>
    <lineage>
        <taxon>Bacteria</taxon>
        <taxon>Bacillati</taxon>
        <taxon>Mycoplasmatota</taxon>
        <taxon>Mycoplasmoidales</taxon>
        <taxon>Metamycoplasmataceae</taxon>
        <taxon>Mycoplasmopsis</taxon>
    </lineage>
</organism>
<evidence type="ECO:0000313" key="4">
    <source>
        <dbReference type="Proteomes" id="UP000280036"/>
    </source>
</evidence>
<dbReference type="NCBIfam" id="NF045879">
    <property type="entry name" value="ICE_Mbov_0392"/>
    <property type="match status" value="1"/>
</dbReference>
<evidence type="ECO:0000313" key="5">
    <source>
        <dbReference type="Proteomes" id="UP001058569"/>
    </source>
</evidence>
<dbReference type="RefSeq" id="WP_126118525.1">
    <property type="nucleotide sequence ID" value="NZ_CP101806.1"/>
</dbReference>
<feature type="region of interest" description="Disordered" evidence="1">
    <location>
        <begin position="220"/>
        <end position="245"/>
    </location>
</feature>
<evidence type="ECO:0000313" key="2">
    <source>
        <dbReference type="EMBL" id="UUD34815.1"/>
    </source>
</evidence>